<keyword evidence="8" id="KW-1185">Reference proteome</keyword>
<dbReference type="InterPro" id="IPR007213">
    <property type="entry name" value="Ppm1/Ppm2/Tcmp"/>
</dbReference>
<keyword evidence="5 6" id="KW-0949">S-adenosyl-L-methionine</keyword>
<evidence type="ECO:0000256" key="2">
    <source>
        <dbReference type="ARBA" id="ARBA00008138"/>
    </source>
</evidence>
<dbReference type="OrthoDB" id="9806164at2"/>
<organism evidence="7 8">
    <name type="scientific">Prauserella marina</name>
    <dbReference type="NCBI Taxonomy" id="530584"/>
    <lineage>
        <taxon>Bacteria</taxon>
        <taxon>Bacillati</taxon>
        <taxon>Actinomycetota</taxon>
        <taxon>Actinomycetes</taxon>
        <taxon>Pseudonocardiales</taxon>
        <taxon>Pseudonocardiaceae</taxon>
        <taxon>Prauserella</taxon>
    </lineage>
</organism>
<dbReference type="NCBIfam" id="TIGR00027">
    <property type="entry name" value="mthyl_TIGR00027"/>
    <property type="match status" value="1"/>
</dbReference>
<evidence type="ECO:0000313" key="7">
    <source>
        <dbReference type="EMBL" id="SDC23910.1"/>
    </source>
</evidence>
<dbReference type="GO" id="GO:0008168">
    <property type="term" value="F:methyltransferase activity"/>
    <property type="evidence" value="ECO:0007669"/>
    <property type="project" value="UniProtKB-UniRule"/>
</dbReference>
<dbReference type="GO" id="GO:0032259">
    <property type="term" value="P:methylation"/>
    <property type="evidence" value="ECO:0007669"/>
    <property type="project" value="UniProtKB-KW"/>
</dbReference>
<evidence type="ECO:0000256" key="5">
    <source>
        <dbReference type="ARBA" id="ARBA00022691"/>
    </source>
</evidence>
<dbReference type="EC" id="2.1.1.-" evidence="6"/>
<dbReference type="InterPro" id="IPR011610">
    <property type="entry name" value="SAM_mthyl_Trfase_ML2640-like"/>
</dbReference>
<dbReference type="InterPro" id="IPR029063">
    <property type="entry name" value="SAM-dependent_MTases_sf"/>
</dbReference>
<dbReference type="RefSeq" id="WP_091797440.1">
    <property type="nucleotide sequence ID" value="NZ_CP016353.1"/>
</dbReference>
<evidence type="ECO:0000256" key="6">
    <source>
        <dbReference type="RuleBase" id="RU362030"/>
    </source>
</evidence>
<dbReference type="PANTHER" id="PTHR43619">
    <property type="entry name" value="S-ADENOSYL-L-METHIONINE-DEPENDENT METHYLTRANSFERASE YKTD-RELATED"/>
    <property type="match status" value="1"/>
</dbReference>
<dbReference type="KEGG" id="pmad:BAY61_12770"/>
<dbReference type="EMBL" id="FMZE01000001">
    <property type="protein sequence ID" value="SDC23910.1"/>
    <property type="molecule type" value="Genomic_DNA"/>
</dbReference>
<evidence type="ECO:0000256" key="4">
    <source>
        <dbReference type="ARBA" id="ARBA00022679"/>
    </source>
</evidence>
<evidence type="ECO:0000256" key="1">
    <source>
        <dbReference type="ARBA" id="ARBA00003907"/>
    </source>
</evidence>
<reference evidence="7 8" key="1">
    <citation type="submission" date="2016-10" db="EMBL/GenBank/DDBJ databases">
        <authorList>
            <person name="de Groot N.N."/>
        </authorList>
    </citation>
    <scope>NUCLEOTIDE SEQUENCE [LARGE SCALE GENOMIC DNA]</scope>
    <source>
        <strain evidence="7 8">CGMCC 4.5506</strain>
    </source>
</reference>
<dbReference type="SUPFAM" id="SSF53335">
    <property type="entry name" value="S-adenosyl-L-methionine-dependent methyltransferases"/>
    <property type="match status" value="1"/>
</dbReference>
<keyword evidence="3 6" id="KW-0489">Methyltransferase</keyword>
<evidence type="ECO:0000313" key="8">
    <source>
        <dbReference type="Proteomes" id="UP000199494"/>
    </source>
</evidence>
<dbReference type="Gene3D" id="3.40.50.150">
    <property type="entry name" value="Vaccinia Virus protein VP39"/>
    <property type="match status" value="1"/>
</dbReference>
<protein>
    <recommendedName>
        <fullName evidence="6">S-adenosyl-L-methionine-dependent methyltransferase</fullName>
        <ecNumber evidence="6">2.1.1.-</ecNumber>
    </recommendedName>
</protein>
<dbReference type="Pfam" id="PF04072">
    <property type="entry name" value="LCM"/>
    <property type="match status" value="1"/>
</dbReference>
<gene>
    <name evidence="7" type="ORF">SAMN05421630_101935</name>
</gene>
<dbReference type="PANTHER" id="PTHR43619:SF2">
    <property type="entry name" value="S-ADENOSYL-L-METHIONINE-DEPENDENT METHYLTRANSFERASES SUPERFAMILY PROTEIN"/>
    <property type="match status" value="1"/>
</dbReference>
<keyword evidence="4 7" id="KW-0808">Transferase</keyword>
<comment type="similarity">
    <text evidence="2 6">Belongs to the UPF0677 family.</text>
</comment>
<sequence>MGTVGAVAGTAVGPMTIVAIEQYEATPLVRNQLARSFLPATARTLASFGRFGWARRLFFTATERKLPGLWASILCRKRHLDDDIVTAIESGCTSVVVLGAGLDDRVCRIPALATTAVFEVDLPCNITTKYRRLHALCGDVPANLTLVPINLATEDLSRVLARHGYDAGQSTYFLCEGVTQYLSAEDIRRTLDALASAPAGSRLGFTYILDEFVTGEALHGGHRAHREYVATGKLWRSGMNPERVRSLLVERGWRIREDVGAQEHTERYLTPNYRGLRATAIERTVTAEKTS</sequence>
<accession>A0A222VP99</accession>
<dbReference type="Proteomes" id="UP000199494">
    <property type="component" value="Unassembled WGS sequence"/>
</dbReference>
<dbReference type="AlphaFoldDB" id="A0A222VP99"/>
<name>A0A222VP99_9PSEU</name>
<proteinExistence type="inferred from homology"/>
<evidence type="ECO:0000256" key="3">
    <source>
        <dbReference type="ARBA" id="ARBA00022603"/>
    </source>
</evidence>
<comment type="function">
    <text evidence="1 6">Exhibits S-adenosyl-L-methionine-dependent methyltransferase activity.</text>
</comment>